<dbReference type="AlphaFoldDB" id="A0A0K0LIZ8"/>
<dbReference type="PANTHER" id="PTHR11036">
    <property type="entry name" value="SEMAPHORIN"/>
    <property type="match status" value="1"/>
</dbReference>
<dbReference type="GO" id="GO:0030335">
    <property type="term" value="P:positive regulation of cell migration"/>
    <property type="evidence" value="ECO:0007669"/>
    <property type="project" value="TreeGrafter"/>
</dbReference>
<dbReference type="InterPro" id="IPR036352">
    <property type="entry name" value="Semap_dom_sf"/>
</dbReference>
<dbReference type="GO" id="GO:0007411">
    <property type="term" value="P:axon guidance"/>
    <property type="evidence" value="ECO:0007669"/>
    <property type="project" value="TreeGrafter"/>
</dbReference>
<gene>
    <name evidence="4" type="primary">sema1</name>
</gene>
<evidence type="ECO:0000259" key="3">
    <source>
        <dbReference type="PROSITE" id="PS51004"/>
    </source>
</evidence>
<feature type="domain" description="Sema" evidence="3">
    <location>
        <begin position="1"/>
        <end position="222"/>
    </location>
</feature>
<evidence type="ECO:0000313" key="4">
    <source>
        <dbReference type="EMBL" id="AJA72716.1"/>
    </source>
</evidence>
<dbReference type="GO" id="GO:0005886">
    <property type="term" value="C:plasma membrane"/>
    <property type="evidence" value="ECO:0007669"/>
    <property type="project" value="TreeGrafter"/>
</dbReference>
<name>A0A0K0LIZ8_SCHMD</name>
<protein>
    <submittedName>
        <fullName evidence="4">Semaphorin 1</fullName>
    </submittedName>
</protein>
<proteinExistence type="evidence at transcript level"/>
<evidence type="ECO:0000256" key="2">
    <source>
        <dbReference type="SAM" id="Phobius"/>
    </source>
</evidence>
<dbReference type="EMBL" id="KJ451753">
    <property type="protein sequence ID" value="AJA72716.1"/>
    <property type="molecule type" value="mRNA"/>
</dbReference>
<feature type="transmembrane region" description="Helical" evidence="2">
    <location>
        <begin position="286"/>
        <end position="309"/>
    </location>
</feature>
<dbReference type="GO" id="GO:0045499">
    <property type="term" value="F:chemorepellent activity"/>
    <property type="evidence" value="ECO:0007669"/>
    <property type="project" value="TreeGrafter"/>
</dbReference>
<dbReference type="InterPro" id="IPR001627">
    <property type="entry name" value="Semap_dom"/>
</dbReference>
<dbReference type="PROSITE" id="PS51004">
    <property type="entry name" value="SEMA"/>
    <property type="match status" value="1"/>
</dbReference>
<keyword evidence="2" id="KW-0812">Transmembrane</keyword>
<reference evidence="4" key="1">
    <citation type="submission" date="2014-02" db="EMBL/GenBank/DDBJ databases">
        <title>Semaphorin signaling regulates stem cell homeostasis and regeneration in planarians.</title>
        <authorList>
            <person name="Cowles M.W."/>
            <person name="Stanley B.N."/>
            <person name="Muth K.R."/>
            <person name="Szeterlak C.J."/>
            <person name="Zayas R.M."/>
        </authorList>
    </citation>
    <scope>NUCLEOTIDE SEQUENCE</scope>
</reference>
<dbReference type="GO" id="GO:0071526">
    <property type="term" value="P:semaphorin-plexin signaling pathway"/>
    <property type="evidence" value="ECO:0007669"/>
    <property type="project" value="TreeGrafter"/>
</dbReference>
<feature type="non-terminal residue" evidence="4">
    <location>
        <position position="419"/>
    </location>
</feature>
<feature type="non-terminal residue" evidence="4">
    <location>
        <position position="1"/>
    </location>
</feature>
<keyword evidence="2" id="KW-1133">Transmembrane helix</keyword>
<evidence type="ECO:0000256" key="1">
    <source>
        <dbReference type="PROSITE-ProRule" id="PRU00352"/>
    </source>
</evidence>
<comment type="caution">
    <text evidence="1">Lacks conserved residue(s) required for the propagation of feature annotation.</text>
</comment>
<dbReference type="Gene3D" id="2.130.10.10">
    <property type="entry name" value="YVTN repeat-like/Quinoprotein amine dehydrogenase"/>
    <property type="match status" value="1"/>
</dbReference>
<organism evidence="4">
    <name type="scientific">Schmidtea mediterranea</name>
    <name type="common">Freshwater planarian flatworm</name>
    <dbReference type="NCBI Taxonomy" id="79327"/>
    <lineage>
        <taxon>Eukaryota</taxon>
        <taxon>Metazoa</taxon>
        <taxon>Spiralia</taxon>
        <taxon>Lophotrochozoa</taxon>
        <taxon>Platyhelminthes</taxon>
        <taxon>Rhabditophora</taxon>
        <taxon>Seriata</taxon>
        <taxon>Tricladida</taxon>
        <taxon>Continenticola</taxon>
        <taxon>Geoplanoidea</taxon>
        <taxon>Dugesiidae</taxon>
        <taxon>Schmidtea</taxon>
    </lineage>
</organism>
<keyword evidence="2" id="KW-0472">Membrane</keyword>
<dbReference type="SUPFAM" id="SSF101912">
    <property type="entry name" value="Sema domain"/>
    <property type="match status" value="1"/>
</dbReference>
<sequence length="419" mass="48608">AVGASEIDEDSGQFFIMFRSSDPINNSNMYSSVFCRYSLINIEKELERSKFAVLEKVNNTEYWSRDYYSNWFPLNLSQCHKSSKSFFFHNEALVLNRLKPIQSPLLMDFSHSIGNPTTFQIIKSLPMIIKMSENQSILTNIDLIFIGTDRGFVAKSSLFDKMTIEKLRNNNIFNLSLKDSIVKFHHSINVFNENVRINDIKINIYTNSIIATSDSIVRRISLAFCSMDCSSCNASPDPMCQWNPKTQICEIKPLSEQMNVIRLYNCQSDMPFRSRNKQQEKTMDNFWLIFSIVTYFNVFSVVFTVSIIIRYSSVSFPGSLQTTRSTIYRIVKSEERNKSVRKGKGISSSIASSLTNFTPTKSFKMTSFKKRFNFENSTKESLIYENRIYINSKQKPKDKSKVYSFKRNEIKEMHFLSDS</sequence>
<dbReference type="GO" id="GO:0030215">
    <property type="term" value="F:semaphorin receptor binding"/>
    <property type="evidence" value="ECO:0007669"/>
    <property type="project" value="InterPro"/>
</dbReference>
<dbReference type="InterPro" id="IPR015943">
    <property type="entry name" value="WD40/YVTN_repeat-like_dom_sf"/>
</dbReference>
<dbReference type="PANTHER" id="PTHR11036:SF127">
    <property type="entry name" value="SEMAPHORIN-1A"/>
    <property type="match status" value="1"/>
</dbReference>
<dbReference type="InterPro" id="IPR027231">
    <property type="entry name" value="Semaphorin"/>
</dbReference>
<accession>A0A0K0LIZ8</accession>